<accession>A0A067QC92</accession>
<evidence type="ECO:0000256" key="1">
    <source>
        <dbReference type="SAM" id="MobiDB-lite"/>
    </source>
</evidence>
<evidence type="ECO:0000313" key="4">
    <source>
        <dbReference type="Proteomes" id="UP000027265"/>
    </source>
</evidence>
<dbReference type="PANTHER" id="PTHR28083">
    <property type="entry name" value="GOOD FOR FULL DBP5 ACTIVITY PROTEIN 2"/>
    <property type="match status" value="1"/>
</dbReference>
<gene>
    <name evidence="3" type="ORF">JAAARDRAFT_28209</name>
</gene>
<evidence type="ECO:0000259" key="2">
    <source>
        <dbReference type="Pfam" id="PF21762"/>
    </source>
</evidence>
<sequence length="410" mass="46936">MPSAVVTGYYRFSDIFFEWHQVIPNQEEISPLKALLAYDSLVHRDHPLRKEGIDGIELFMGTLHNAETRLMFSSAQVEYIRYWLHAMKLTKSPIPIPSAESLLTESSLRNVSPVVYNDAASLKKALKIIEKNNKRLKFIDDVLVGRRHMFERVRTFWSEKSSAWCAMDFESWEKDHTVLTEFGWTIHHWENGSPIVEDGHLVIEEHRSYYNGTFVPDHRENFLFGETHRVNKKGFKDIVCGIIEKWSTKQPLFLVFHDRNQDIKYLKSSDVGAQLDGLNYELPDVLPDEGLFVVDTADLFSALEGDSAGSRRSLERVCLLLGIPVRFLHNAGNDAHYTLEALKAMASGDPVDLQRDKRWPNSTAKTNGIKVEFKPWEETDDYDEDLEALMPPLKDVDLGPANETPVNDAT</sequence>
<dbReference type="InterPro" id="IPR048519">
    <property type="entry name" value="Gfd2/YDR514C-like_C"/>
</dbReference>
<dbReference type="STRING" id="933084.A0A067QC92"/>
<dbReference type="SUPFAM" id="SSF53098">
    <property type="entry name" value="Ribonuclease H-like"/>
    <property type="match status" value="1"/>
</dbReference>
<dbReference type="GO" id="GO:0005634">
    <property type="term" value="C:nucleus"/>
    <property type="evidence" value="ECO:0007669"/>
    <property type="project" value="TreeGrafter"/>
</dbReference>
<reference evidence="4" key="1">
    <citation type="journal article" date="2014" name="Proc. Natl. Acad. Sci. U.S.A.">
        <title>Extensive sampling of basidiomycete genomes demonstrates inadequacy of the white-rot/brown-rot paradigm for wood decay fungi.</title>
        <authorList>
            <person name="Riley R."/>
            <person name="Salamov A.A."/>
            <person name="Brown D.W."/>
            <person name="Nagy L.G."/>
            <person name="Floudas D."/>
            <person name="Held B.W."/>
            <person name="Levasseur A."/>
            <person name="Lombard V."/>
            <person name="Morin E."/>
            <person name="Otillar R."/>
            <person name="Lindquist E.A."/>
            <person name="Sun H."/>
            <person name="LaButti K.M."/>
            <person name="Schmutz J."/>
            <person name="Jabbour D."/>
            <person name="Luo H."/>
            <person name="Baker S.E."/>
            <person name="Pisabarro A.G."/>
            <person name="Walton J.D."/>
            <person name="Blanchette R.A."/>
            <person name="Henrissat B."/>
            <person name="Martin F."/>
            <person name="Cullen D."/>
            <person name="Hibbett D.S."/>
            <person name="Grigoriev I.V."/>
        </authorList>
    </citation>
    <scope>NUCLEOTIDE SEQUENCE [LARGE SCALE GENOMIC DNA]</scope>
    <source>
        <strain evidence="4">MUCL 33604</strain>
    </source>
</reference>
<feature type="region of interest" description="Disordered" evidence="1">
    <location>
        <begin position="391"/>
        <end position="410"/>
    </location>
</feature>
<dbReference type="PANTHER" id="PTHR28083:SF1">
    <property type="entry name" value="GOOD FOR FULL DBP5 ACTIVITY PROTEIN 2"/>
    <property type="match status" value="1"/>
</dbReference>
<dbReference type="InParanoid" id="A0A067QC92"/>
<dbReference type="HOGENOM" id="CLU_046155_0_0_1"/>
<dbReference type="GO" id="GO:0003676">
    <property type="term" value="F:nucleic acid binding"/>
    <property type="evidence" value="ECO:0007669"/>
    <property type="project" value="InterPro"/>
</dbReference>
<evidence type="ECO:0000313" key="3">
    <source>
        <dbReference type="EMBL" id="KDQ64564.1"/>
    </source>
</evidence>
<dbReference type="Pfam" id="PF21762">
    <property type="entry name" value="DEDDh_C"/>
    <property type="match status" value="1"/>
</dbReference>
<dbReference type="InterPro" id="IPR012337">
    <property type="entry name" value="RNaseH-like_sf"/>
</dbReference>
<dbReference type="OrthoDB" id="5953249at2759"/>
<protein>
    <recommendedName>
        <fullName evidence="2">Gfd2/YDR514C-like C-terminal domain-containing protein</fullName>
    </recommendedName>
</protein>
<proteinExistence type="predicted"/>
<dbReference type="Proteomes" id="UP000027265">
    <property type="component" value="Unassembled WGS sequence"/>
</dbReference>
<feature type="domain" description="Gfd2/YDR514C-like C-terminal" evidence="2">
    <location>
        <begin position="164"/>
        <end position="345"/>
    </location>
</feature>
<name>A0A067QC92_9AGAM</name>
<dbReference type="Gene3D" id="3.30.420.10">
    <property type="entry name" value="Ribonuclease H-like superfamily/Ribonuclease H"/>
    <property type="match status" value="1"/>
</dbReference>
<dbReference type="EMBL" id="KL197709">
    <property type="protein sequence ID" value="KDQ64564.1"/>
    <property type="molecule type" value="Genomic_DNA"/>
</dbReference>
<organism evidence="3 4">
    <name type="scientific">Jaapia argillacea MUCL 33604</name>
    <dbReference type="NCBI Taxonomy" id="933084"/>
    <lineage>
        <taxon>Eukaryota</taxon>
        <taxon>Fungi</taxon>
        <taxon>Dikarya</taxon>
        <taxon>Basidiomycota</taxon>
        <taxon>Agaricomycotina</taxon>
        <taxon>Agaricomycetes</taxon>
        <taxon>Agaricomycetidae</taxon>
        <taxon>Jaapiales</taxon>
        <taxon>Jaapiaceae</taxon>
        <taxon>Jaapia</taxon>
    </lineage>
</organism>
<dbReference type="InterPro" id="IPR040151">
    <property type="entry name" value="Gfd2/YDR514C-like"/>
</dbReference>
<keyword evidence="4" id="KW-1185">Reference proteome</keyword>
<dbReference type="AlphaFoldDB" id="A0A067QC92"/>
<dbReference type="InterPro" id="IPR036397">
    <property type="entry name" value="RNaseH_sf"/>
</dbReference>